<dbReference type="Gene3D" id="2.60.40.790">
    <property type="match status" value="1"/>
</dbReference>
<feature type="domain" description="SHSP" evidence="4">
    <location>
        <begin position="33"/>
        <end position="143"/>
    </location>
</feature>
<dbReference type="STRING" id="158898.SAMN04488548_1342017"/>
<evidence type="ECO:0000313" key="5">
    <source>
        <dbReference type="EMBL" id="SDU54536.1"/>
    </source>
</evidence>
<protein>
    <submittedName>
        <fullName evidence="5">Molecular chaperone IbpA, HSP20 family</fullName>
    </submittedName>
</protein>
<evidence type="ECO:0000256" key="2">
    <source>
        <dbReference type="RuleBase" id="RU003616"/>
    </source>
</evidence>
<evidence type="ECO:0000256" key="3">
    <source>
        <dbReference type="SAM" id="MobiDB-lite"/>
    </source>
</evidence>
<dbReference type="InterPro" id="IPR002068">
    <property type="entry name" value="A-crystallin/Hsp20_dom"/>
</dbReference>
<organism evidence="5 6">
    <name type="scientific">Gordonia westfalica</name>
    <dbReference type="NCBI Taxonomy" id="158898"/>
    <lineage>
        <taxon>Bacteria</taxon>
        <taxon>Bacillati</taxon>
        <taxon>Actinomycetota</taxon>
        <taxon>Actinomycetes</taxon>
        <taxon>Mycobacteriales</taxon>
        <taxon>Gordoniaceae</taxon>
        <taxon>Gordonia</taxon>
    </lineage>
</organism>
<dbReference type="Pfam" id="PF00011">
    <property type="entry name" value="HSP20"/>
    <property type="match status" value="1"/>
</dbReference>
<dbReference type="RefSeq" id="WP_074850321.1">
    <property type="nucleotide sequence ID" value="NZ_FNLM01000034.1"/>
</dbReference>
<evidence type="ECO:0000259" key="4">
    <source>
        <dbReference type="PROSITE" id="PS01031"/>
    </source>
</evidence>
<reference evidence="5 6" key="1">
    <citation type="submission" date="2016-10" db="EMBL/GenBank/DDBJ databases">
        <authorList>
            <person name="de Groot N.N."/>
        </authorList>
    </citation>
    <scope>NUCLEOTIDE SEQUENCE [LARGE SCALE GENOMIC DNA]</scope>
    <source>
        <strain evidence="5 6">DSM 44215</strain>
    </source>
</reference>
<evidence type="ECO:0000313" key="6">
    <source>
        <dbReference type="Proteomes" id="UP000183180"/>
    </source>
</evidence>
<sequence length="151" mass="16967">MSIRSARRPNPSWPALPDWSDLMSRFESMPPWSSGAGRLIRVEEHLDEGKYTVRAELPGMDPDKDFDISVRDGRLTIKAEREERSEEGTRTEFHYGSFYRSVPLPEGAKAGDIDATYTDGILTVTMPVSEAPSPEKRIEIKRTPAEGGKDK</sequence>
<evidence type="ECO:0000256" key="1">
    <source>
        <dbReference type="PROSITE-ProRule" id="PRU00285"/>
    </source>
</evidence>
<comment type="similarity">
    <text evidence="1 2">Belongs to the small heat shock protein (HSP20) family.</text>
</comment>
<dbReference type="EMBL" id="FNLM01000034">
    <property type="protein sequence ID" value="SDU54536.1"/>
    <property type="molecule type" value="Genomic_DNA"/>
</dbReference>
<dbReference type="Proteomes" id="UP000183180">
    <property type="component" value="Unassembled WGS sequence"/>
</dbReference>
<proteinExistence type="inferred from homology"/>
<dbReference type="InterPro" id="IPR031107">
    <property type="entry name" value="Small_HSP"/>
</dbReference>
<dbReference type="AlphaFoldDB" id="A0A1H2JEF1"/>
<dbReference type="PANTHER" id="PTHR11527">
    <property type="entry name" value="HEAT-SHOCK PROTEIN 20 FAMILY MEMBER"/>
    <property type="match status" value="1"/>
</dbReference>
<dbReference type="SUPFAM" id="SSF49764">
    <property type="entry name" value="HSP20-like chaperones"/>
    <property type="match status" value="1"/>
</dbReference>
<dbReference type="PROSITE" id="PS01031">
    <property type="entry name" value="SHSP"/>
    <property type="match status" value="1"/>
</dbReference>
<accession>A0A1H2JEF1</accession>
<feature type="compositionally biased region" description="Basic and acidic residues" evidence="3">
    <location>
        <begin position="133"/>
        <end position="151"/>
    </location>
</feature>
<name>A0A1H2JEF1_9ACTN</name>
<gene>
    <name evidence="5" type="ORF">SAMN04488548_1342017</name>
</gene>
<dbReference type="CDD" id="cd06464">
    <property type="entry name" value="ACD_sHsps-like"/>
    <property type="match status" value="1"/>
</dbReference>
<dbReference type="InterPro" id="IPR008978">
    <property type="entry name" value="HSP20-like_chaperone"/>
</dbReference>
<dbReference type="OrthoDB" id="3855217at2"/>
<feature type="region of interest" description="Disordered" evidence="3">
    <location>
        <begin position="127"/>
        <end position="151"/>
    </location>
</feature>